<dbReference type="Pfam" id="PF04573">
    <property type="entry name" value="SPC22"/>
    <property type="match status" value="1"/>
</dbReference>
<dbReference type="EMBL" id="MU807753">
    <property type="protein sequence ID" value="KAJ3831147.1"/>
    <property type="molecule type" value="Genomic_DNA"/>
</dbReference>
<name>A0AA38U2F4_9AGAR</name>
<comment type="similarity">
    <text evidence="2">Belongs to the SPCS3 family.</text>
</comment>
<keyword evidence="4" id="KW-0256">Endoplasmic reticulum</keyword>
<evidence type="ECO:0000256" key="4">
    <source>
        <dbReference type="ARBA" id="ARBA00022824"/>
    </source>
</evidence>
<reference evidence="12" key="1">
    <citation type="submission" date="2022-08" db="EMBL/GenBank/DDBJ databases">
        <authorList>
            <consortium name="DOE Joint Genome Institute"/>
            <person name="Min B."/>
            <person name="Riley R."/>
            <person name="Sierra-Patev S."/>
            <person name="Naranjo-Ortiz M."/>
            <person name="Looney B."/>
            <person name="Konkel Z."/>
            <person name="Slot J.C."/>
            <person name="Sakamoto Y."/>
            <person name="Steenwyk J.L."/>
            <person name="Rokas A."/>
            <person name="Carro J."/>
            <person name="Camarero S."/>
            <person name="Ferreira P."/>
            <person name="Molpeceres G."/>
            <person name="Ruiz-Duenas F.J."/>
            <person name="Serrano A."/>
            <person name="Henrissat B."/>
            <person name="Drula E."/>
            <person name="Hughes K.W."/>
            <person name="Mata J.L."/>
            <person name="Ishikawa N.K."/>
            <person name="Vargas-Isla R."/>
            <person name="Ushijima S."/>
            <person name="Smith C.A."/>
            <person name="Ahrendt S."/>
            <person name="Andreopoulos W."/>
            <person name="He G."/>
            <person name="Labutti K."/>
            <person name="Lipzen A."/>
            <person name="Ng V."/>
            <person name="Sandor L."/>
            <person name="Barry K."/>
            <person name="Martinez A.T."/>
            <person name="Xiao Y."/>
            <person name="Gibbons J.G."/>
            <person name="Terashima K."/>
            <person name="Hibbett D.S."/>
            <person name="Grigoriev I.V."/>
        </authorList>
    </citation>
    <scope>NUCLEOTIDE SEQUENCE</scope>
    <source>
        <strain evidence="12">TFB9207</strain>
    </source>
</reference>
<keyword evidence="3 11" id="KW-0812">Transmembrane</keyword>
<evidence type="ECO:0000256" key="9">
    <source>
        <dbReference type="ARBA" id="ARBA00033146"/>
    </source>
</evidence>
<evidence type="ECO:0000313" key="13">
    <source>
        <dbReference type="Proteomes" id="UP001163846"/>
    </source>
</evidence>
<keyword evidence="6 11" id="KW-1133">Transmembrane helix</keyword>
<evidence type="ECO:0000256" key="2">
    <source>
        <dbReference type="ARBA" id="ARBA00009289"/>
    </source>
</evidence>
<comment type="caution">
    <text evidence="12">The sequence shown here is derived from an EMBL/GenBank/DDBJ whole genome shotgun (WGS) entry which is preliminary data.</text>
</comment>
<gene>
    <name evidence="12" type="ORF">F5878DRAFT_636403</name>
</gene>
<evidence type="ECO:0000256" key="10">
    <source>
        <dbReference type="ARBA" id="ARBA00045670"/>
    </source>
</evidence>
<evidence type="ECO:0000256" key="6">
    <source>
        <dbReference type="ARBA" id="ARBA00022989"/>
    </source>
</evidence>
<evidence type="ECO:0000256" key="5">
    <source>
        <dbReference type="ARBA" id="ARBA00022968"/>
    </source>
</evidence>
<evidence type="ECO:0000256" key="8">
    <source>
        <dbReference type="ARBA" id="ARBA00029556"/>
    </source>
</evidence>
<comment type="subcellular location">
    <subcellularLocation>
        <location evidence="1">Endoplasmic reticulum membrane</location>
        <topology evidence="1">Single-pass type II membrane protein</topology>
    </subcellularLocation>
</comment>
<keyword evidence="13" id="KW-1185">Reference proteome</keyword>
<evidence type="ECO:0000256" key="11">
    <source>
        <dbReference type="SAM" id="Phobius"/>
    </source>
</evidence>
<dbReference type="GO" id="GO:0006465">
    <property type="term" value="P:signal peptide processing"/>
    <property type="evidence" value="ECO:0007669"/>
    <property type="project" value="InterPro"/>
</dbReference>
<dbReference type="GO" id="GO:0005787">
    <property type="term" value="C:signal peptidase complex"/>
    <property type="evidence" value="ECO:0007669"/>
    <property type="project" value="InterPro"/>
</dbReference>
<dbReference type="Proteomes" id="UP001163846">
    <property type="component" value="Unassembled WGS sequence"/>
</dbReference>
<evidence type="ECO:0000256" key="7">
    <source>
        <dbReference type="ARBA" id="ARBA00023136"/>
    </source>
</evidence>
<sequence length="230" mass="26259">MRESTVHQTRLMFIWRLESRVTVMSACRALIHLSFLDANFQVFLRFHTMHSFFTRVNNVSALLSSCTMALLAAITIASLLQEAIYPPQIHGQISMKPVKVFNAKAPRQRRKQEMAFLNFNMTADLTPLFTWNTKQLFLSLEAEYENAQGVNNTVVLWDRIVRRPEDARVRVIGAKNKYAFKEIGGKGFSKGAATNASYALKYNLMPYVGVLRYGEAARISDVPFDVREEL</sequence>
<evidence type="ECO:0000256" key="3">
    <source>
        <dbReference type="ARBA" id="ARBA00022692"/>
    </source>
</evidence>
<dbReference type="PANTHER" id="PTHR12804">
    <property type="entry name" value="MICROSOMAL SIGNAL PEPTIDASE 23 KD SUBUNIT SPC22/23"/>
    <property type="match status" value="1"/>
</dbReference>
<evidence type="ECO:0000256" key="1">
    <source>
        <dbReference type="ARBA" id="ARBA00004648"/>
    </source>
</evidence>
<keyword evidence="5" id="KW-0735">Signal-anchor</keyword>
<dbReference type="AlphaFoldDB" id="A0AA38U2F4"/>
<feature type="transmembrane region" description="Helical" evidence="11">
    <location>
        <begin position="60"/>
        <end position="80"/>
    </location>
</feature>
<proteinExistence type="inferred from homology"/>
<organism evidence="12 13">
    <name type="scientific">Lentinula raphanica</name>
    <dbReference type="NCBI Taxonomy" id="153919"/>
    <lineage>
        <taxon>Eukaryota</taxon>
        <taxon>Fungi</taxon>
        <taxon>Dikarya</taxon>
        <taxon>Basidiomycota</taxon>
        <taxon>Agaricomycotina</taxon>
        <taxon>Agaricomycetes</taxon>
        <taxon>Agaricomycetidae</taxon>
        <taxon>Agaricales</taxon>
        <taxon>Marasmiineae</taxon>
        <taxon>Omphalotaceae</taxon>
        <taxon>Lentinula</taxon>
    </lineage>
</organism>
<evidence type="ECO:0000313" key="12">
    <source>
        <dbReference type="EMBL" id="KAJ3831147.1"/>
    </source>
</evidence>
<comment type="function">
    <text evidence="10">Essential component of the signal peptidase complex (SPC) which catalyzes the cleavage of N-terminal signal sequences from nascent proteins as they are translocated into the lumen of the endoplasmic reticulum. Essential for the SPC catalytic activity, possibly by stabilizing and positioning the active center of the complex close to the lumenal surface. Essential for viability.</text>
</comment>
<dbReference type="PANTHER" id="PTHR12804:SF0">
    <property type="entry name" value="SIGNAL PEPTIDASE COMPLEX SUBUNIT 3"/>
    <property type="match status" value="1"/>
</dbReference>
<protein>
    <recommendedName>
        <fullName evidence="8">Signal peptidase complex subunit 3</fullName>
    </recommendedName>
    <alternativeName>
        <fullName evidence="9">Microsomal signal peptidase subunit 3</fullName>
    </alternativeName>
</protein>
<dbReference type="InterPro" id="IPR007653">
    <property type="entry name" value="SPC3"/>
</dbReference>
<dbReference type="GO" id="GO:0045047">
    <property type="term" value="P:protein targeting to ER"/>
    <property type="evidence" value="ECO:0007669"/>
    <property type="project" value="TreeGrafter"/>
</dbReference>
<keyword evidence="7 11" id="KW-0472">Membrane</keyword>
<accession>A0AA38U2F4</accession>